<sequence>MIKQLWLATCSTICQSNVKEGAGTDDDGELDSIIGGSPAAPGEFLFMTSLTRNGAHFCGGTLIGPLHVLTACRSFFYVADKRLLMIDINIGGSLNVLLKASVKIRYNSICADQYGPSFIGADMMCASGPSGTGFCQWLVVDV</sequence>
<evidence type="ECO:0000256" key="2">
    <source>
        <dbReference type="ARBA" id="ARBA00022801"/>
    </source>
</evidence>
<organism evidence="6 7">
    <name type="scientific">Daphnia galeata</name>
    <dbReference type="NCBI Taxonomy" id="27404"/>
    <lineage>
        <taxon>Eukaryota</taxon>
        <taxon>Metazoa</taxon>
        <taxon>Ecdysozoa</taxon>
        <taxon>Arthropoda</taxon>
        <taxon>Crustacea</taxon>
        <taxon>Branchiopoda</taxon>
        <taxon>Diplostraca</taxon>
        <taxon>Cladocera</taxon>
        <taxon>Anomopoda</taxon>
        <taxon>Daphniidae</taxon>
        <taxon>Daphnia</taxon>
    </lineage>
</organism>
<protein>
    <recommendedName>
        <fullName evidence="5">Peptidase S1 domain-containing protein</fullName>
    </recommendedName>
</protein>
<keyword evidence="2" id="KW-0378">Hydrolase</keyword>
<feature type="domain" description="Peptidase S1" evidence="5">
    <location>
        <begin position="33"/>
        <end position="71"/>
    </location>
</feature>
<dbReference type="SUPFAM" id="SSF50494">
    <property type="entry name" value="Trypsin-like serine proteases"/>
    <property type="match status" value="1"/>
</dbReference>
<dbReference type="EMBL" id="CAKKLH010000057">
    <property type="protein sequence ID" value="CAH0101328.1"/>
    <property type="molecule type" value="Genomic_DNA"/>
</dbReference>
<keyword evidence="3" id="KW-0720">Serine protease</keyword>
<dbReference type="OrthoDB" id="6755574at2759"/>
<dbReference type="Proteomes" id="UP000789390">
    <property type="component" value="Unassembled WGS sequence"/>
</dbReference>
<name>A0A8J2RKH8_9CRUS</name>
<dbReference type="InterPro" id="IPR043504">
    <property type="entry name" value="Peptidase_S1_PA_chymotrypsin"/>
</dbReference>
<gene>
    <name evidence="6" type="ORF">DGAL_LOCUS3658</name>
</gene>
<dbReference type="GO" id="GO:0006508">
    <property type="term" value="P:proteolysis"/>
    <property type="evidence" value="ECO:0007669"/>
    <property type="project" value="UniProtKB-KW"/>
</dbReference>
<dbReference type="Gene3D" id="2.40.10.10">
    <property type="entry name" value="Trypsin-like serine proteases"/>
    <property type="match status" value="1"/>
</dbReference>
<evidence type="ECO:0000259" key="5">
    <source>
        <dbReference type="Pfam" id="PF00089"/>
    </source>
</evidence>
<proteinExistence type="predicted"/>
<dbReference type="InterPro" id="IPR009003">
    <property type="entry name" value="Peptidase_S1_PA"/>
</dbReference>
<accession>A0A8J2RKH8</accession>
<evidence type="ECO:0000256" key="1">
    <source>
        <dbReference type="ARBA" id="ARBA00022670"/>
    </source>
</evidence>
<dbReference type="PANTHER" id="PTHR24276:SF91">
    <property type="entry name" value="AT26814P-RELATED"/>
    <property type="match status" value="1"/>
</dbReference>
<dbReference type="InterPro" id="IPR001254">
    <property type="entry name" value="Trypsin_dom"/>
</dbReference>
<keyword evidence="4" id="KW-1015">Disulfide bond</keyword>
<dbReference type="GO" id="GO:0004252">
    <property type="term" value="F:serine-type endopeptidase activity"/>
    <property type="evidence" value="ECO:0007669"/>
    <property type="project" value="InterPro"/>
</dbReference>
<evidence type="ECO:0000313" key="6">
    <source>
        <dbReference type="EMBL" id="CAH0101328.1"/>
    </source>
</evidence>
<dbReference type="AlphaFoldDB" id="A0A8J2RKH8"/>
<evidence type="ECO:0000256" key="3">
    <source>
        <dbReference type="ARBA" id="ARBA00022825"/>
    </source>
</evidence>
<comment type="caution">
    <text evidence="6">The sequence shown here is derived from an EMBL/GenBank/DDBJ whole genome shotgun (WGS) entry which is preliminary data.</text>
</comment>
<keyword evidence="7" id="KW-1185">Reference proteome</keyword>
<dbReference type="Pfam" id="PF00089">
    <property type="entry name" value="Trypsin"/>
    <property type="match status" value="1"/>
</dbReference>
<dbReference type="InterPro" id="IPR050430">
    <property type="entry name" value="Peptidase_S1"/>
</dbReference>
<reference evidence="6" key="1">
    <citation type="submission" date="2021-11" db="EMBL/GenBank/DDBJ databases">
        <authorList>
            <person name="Schell T."/>
        </authorList>
    </citation>
    <scope>NUCLEOTIDE SEQUENCE</scope>
    <source>
        <strain evidence="6">M5</strain>
    </source>
</reference>
<keyword evidence="1" id="KW-0645">Protease</keyword>
<evidence type="ECO:0000256" key="4">
    <source>
        <dbReference type="ARBA" id="ARBA00023157"/>
    </source>
</evidence>
<dbReference type="PANTHER" id="PTHR24276">
    <property type="entry name" value="POLYSERASE-RELATED"/>
    <property type="match status" value="1"/>
</dbReference>
<evidence type="ECO:0000313" key="7">
    <source>
        <dbReference type="Proteomes" id="UP000789390"/>
    </source>
</evidence>